<dbReference type="InterPro" id="IPR052160">
    <property type="entry name" value="Gypsy_RT_Integrase-like"/>
</dbReference>
<dbReference type="AlphaFoldDB" id="A0AAV3RUK0"/>
<dbReference type="Gene3D" id="3.30.420.10">
    <property type="entry name" value="Ribonuclease H-like superfamily/Ribonuclease H"/>
    <property type="match status" value="1"/>
</dbReference>
<accession>A0AAV3RUK0</accession>
<comment type="caution">
    <text evidence="1">The sequence shown here is derived from an EMBL/GenBank/DDBJ whole genome shotgun (WGS) entry which is preliminary data.</text>
</comment>
<proteinExistence type="predicted"/>
<protein>
    <submittedName>
        <fullName evidence="1">Uncharacterized protein</fullName>
    </submittedName>
</protein>
<name>A0AAV3RUK0_LITER</name>
<sequence length="88" mass="10269">MIFSWFGTPRVLIAYHPQITRQVETSKKHIKDILEKIVNPSRKDWSLKLNDALWALRIAYKTPIGTSPYRLVYGKACHSTVELEHKAY</sequence>
<evidence type="ECO:0000313" key="1">
    <source>
        <dbReference type="EMBL" id="GAA0184942.1"/>
    </source>
</evidence>
<dbReference type="InterPro" id="IPR036397">
    <property type="entry name" value="RNaseH_sf"/>
</dbReference>
<keyword evidence="2" id="KW-1185">Reference proteome</keyword>
<reference evidence="1 2" key="1">
    <citation type="submission" date="2024-01" db="EMBL/GenBank/DDBJ databases">
        <title>The complete chloroplast genome sequence of Lithospermum erythrorhizon: insights into the phylogenetic relationship among Boraginaceae species and the maternal lineages of purple gromwells.</title>
        <authorList>
            <person name="Okada T."/>
            <person name="Watanabe K."/>
        </authorList>
    </citation>
    <scope>NUCLEOTIDE SEQUENCE [LARGE SCALE GENOMIC DNA]</scope>
</reference>
<gene>
    <name evidence="1" type="ORF">LIER_32230</name>
</gene>
<dbReference type="EMBL" id="BAABME010012287">
    <property type="protein sequence ID" value="GAA0184942.1"/>
    <property type="molecule type" value="Genomic_DNA"/>
</dbReference>
<dbReference type="GO" id="GO:0003676">
    <property type="term" value="F:nucleic acid binding"/>
    <property type="evidence" value="ECO:0007669"/>
    <property type="project" value="InterPro"/>
</dbReference>
<dbReference type="PANTHER" id="PTHR47266">
    <property type="entry name" value="ENDONUCLEASE-RELATED"/>
    <property type="match status" value="1"/>
</dbReference>
<dbReference type="SUPFAM" id="SSF53098">
    <property type="entry name" value="Ribonuclease H-like"/>
    <property type="match status" value="1"/>
</dbReference>
<organism evidence="1 2">
    <name type="scientific">Lithospermum erythrorhizon</name>
    <name type="common">Purple gromwell</name>
    <name type="synonym">Lithospermum officinale var. erythrorhizon</name>
    <dbReference type="NCBI Taxonomy" id="34254"/>
    <lineage>
        <taxon>Eukaryota</taxon>
        <taxon>Viridiplantae</taxon>
        <taxon>Streptophyta</taxon>
        <taxon>Embryophyta</taxon>
        <taxon>Tracheophyta</taxon>
        <taxon>Spermatophyta</taxon>
        <taxon>Magnoliopsida</taxon>
        <taxon>eudicotyledons</taxon>
        <taxon>Gunneridae</taxon>
        <taxon>Pentapetalae</taxon>
        <taxon>asterids</taxon>
        <taxon>lamiids</taxon>
        <taxon>Boraginales</taxon>
        <taxon>Boraginaceae</taxon>
        <taxon>Boraginoideae</taxon>
        <taxon>Lithospermeae</taxon>
        <taxon>Lithospermum</taxon>
    </lineage>
</organism>
<dbReference type="InterPro" id="IPR012337">
    <property type="entry name" value="RNaseH-like_sf"/>
</dbReference>
<dbReference type="Proteomes" id="UP001454036">
    <property type="component" value="Unassembled WGS sequence"/>
</dbReference>
<evidence type="ECO:0000313" key="2">
    <source>
        <dbReference type="Proteomes" id="UP001454036"/>
    </source>
</evidence>